<name>D3FWI8_ALKPO</name>
<proteinExistence type="predicted"/>
<reference evidence="3 4" key="1">
    <citation type="journal article" date="2011" name="Environ. Microbiol.">
        <title>Genome of alkaliphilic Bacillus pseudofirmus OF4 reveals adaptations that support the ability to grow in an external pH range from 7.5 to 11.4.</title>
        <authorList>
            <person name="Janto B."/>
            <person name="Ahmed A."/>
            <person name="Ito M."/>
            <person name="Liu J."/>
            <person name="Hicks D.B."/>
            <person name="Pagni S."/>
            <person name="Fackelmayer O.J."/>
            <person name="Smith T.A."/>
            <person name="Earl J."/>
            <person name="Elbourne L.D."/>
            <person name="Hassan K."/>
            <person name="Paulsen I.T."/>
            <person name="Kolsto A.B."/>
            <person name="Tourasse N.J."/>
            <person name="Ehrlich G.D."/>
            <person name="Boissy R."/>
            <person name="Ivey D.M."/>
            <person name="Li G."/>
            <person name="Xue Y."/>
            <person name="Ma Y."/>
            <person name="Hu F.Z."/>
            <person name="Krulwich T.A."/>
        </authorList>
    </citation>
    <scope>NUCLEOTIDE SEQUENCE [LARGE SCALE GENOMIC DNA]</scope>
    <source>
        <strain evidence="4">ATCC BAA-2126 / JCM 17055 / OF4</strain>
    </source>
</reference>
<keyword evidence="1" id="KW-0732">Signal</keyword>
<feature type="compositionally biased region" description="Acidic residues" evidence="2">
    <location>
        <begin position="46"/>
        <end position="58"/>
    </location>
</feature>
<evidence type="ECO:0008006" key="5">
    <source>
        <dbReference type="Google" id="ProtNLM"/>
    </source>
</evidence>
<organism evidence="3 4">
    <name type="scientific">Alkalihalophilus pseudofirmus (strain ATCC BAA-2126 / JCM 17055 / OF4)</name>
    <name type="common">Bacillus pseudofirmus</name>
    <dbReference type="NCBI Taxonomy" id="398511"/>
    <lineage>
        <taxon>Bacteria</taxon>
        <taxon>Bacillati</taxon>
        <taxon>Bacillota</taxon>
        <taxon>Bacilli</taxon>
        <taxon>Bacillales</taxon>
        <taxon>Bacillaceae</taxon>
        <taxon>Alkalihalophilus</taxon>
    </lineage>
</organism>
<dbReference type="InterPro" id="IPR029050">
    <property type="entry name" value="Immunoprotect_excell_Ig-like"/>
</dbReference>
<evidence type="ECO:0000256" key="2">
    <source>
        <dbReference type="SAM" id="MobiDB-lite"/>
    </source>
</evidence>
<dbReference type="RefSeq" id="WP_012957850.1">
    <property type="nucleotide sequence ID" value="NC_013791.2"/>
</dbReference>
<dbReference type="KEGG" id="bpf:BpOF4_12165"/>
<evidence type="ECO:0000313" key="3">
    <source>
        <dbReference type="EMBL" id="ADC50486.1"/>
    </source>
</evidence>
<accession>D3FWI8</accession>
<feature type="region of interest" description="Disordered" evidence="2">
    <location>
        <begin position="28"/>
        <end position="67"/>
    </location>
</feature>
<dbReference type="eggNOG" id="ENOG503309E">
    <property type="taxonomic scope" value="Bacteria"/>
</dbReference>
<dbReference type="Gene3D" id="2.60.40.1240">
    <property type="match status" value="1"/>
</dbReference>
<evidence type="ECO:0000313" key="4">
    <source>
        <dbReference type="Proteomes" id="UP000001544"/>
    </source>
</evidence>
<dbReference type="HOGENOM" id="CLU_1292301_0_0_9"/>
<protein>
    <recommendedName>
        <fullName evidence="5">DUF4352 domain-containing protein</fullName>
    </recommendedName>
</protein>
<dbReference type="EMBL" id="CP001878">
    <property type="protein sequence ID" value="ADC50486.1"/>
    <property type="molecule type" value="Genomic_DNA"/>
</dbReference>
<dbReference type="AlphaFoldDB" id="D3FWI8"/>
<gene>
    <name evidence="3" type="ordered locus">BpOF4_12165</name>
</gene>
<dbReference type="PROSITE" id="PS51257">
    <property type="entry name" value="PROKAR_LIPOPROTEIN"/>
    <property type="match status" value="1"/>
</dbReference>
<dbReference type="Proteomes" id="UP000001544">
    <property type="component" value="Chromosome"/>
</dbReference>
<sequence length="213" mass="23283">MKKTALIVSAVTAAMLITGCGEEAAIEKVEESTEVSAEAASNGGTEGEDIDIEEEPSEASEVGTRSAPLQMGERVTLDYNDLFYGNVSLEIELLEVISGDEAAELVSLGNPFNDEPGENQEYVLAKYNVKANQVEEEPFDLNHAQFDAVSESGNTYDEFISVAGLEPDLGNELYTGAERTGYTYFLVDKDDQNPLAAFKRRTEAELWFELKSE</sequence>
<evidence type="ECO:0000256" key="1">
    <source>
        <dbReference type="ARBA" id="ARBA00022729"/>
    </source>
</evidence>
<feature type="compositionally biased region" description="Low complexity" evidence="2">
    <location>
        <begin position="34"/>
        <end position="43"/>
    </location>
</feature>
<dbReference type="STRING" id="398511.BpOF4_12165"/>
<keyword evidence="4" id="KW-1185">Reference proteome</keyword>